<accession>A0A238BUW9</accession>
<feature type="non-terminal residue" evidence="1">
    <location>
        <position position="70"/>
    </location>
</feature>
<dbReference type="EMBL" id="KZ270003">
    <property type="protein sequence ID" value="OZC08784.1"/>
    <property type="molecule type" value="Genomic_DNA"/>
</dbReference>
<keyword evidence="2" id="KW-1185">Reference proteome</keyword>
<evidence type="ECO:0000313" key="1">
    <source>
        <dbReference type="EMBL" id="OZC08784.1"/>
    </source>
</evidence>
<dbReference type="Proteomes" id="UP000242913">
    <property type="component" value="Unassembled WGS sequence"/>
</dbReference>
<protein>
    <submittedName>
        <fullName evidence="1">Uncharacterized protein</fullName>
    </submittedName>
</protein>
<name>A0A238BUW9_9BILA</name>
<sequence length="70" mass="8255">MDRQLPRWSTYHLGICEEARSRSGETEGYCITFFHNFFALSPLFCSDCFSFGISRGKIQYFRVVLLKYDI</sequence>
<proteinExistence type="predicted"/>
<gene>
    <name evidence="1" type="ORF">X798_04198</name>
</gene>
<reference evidence="1 2" key="1">
    <citation type="submission" date="2015-12" db="EMBL/GenBank/DDBJ databases">
        <title>Draft genome of the nematode, Onchocerca flexuosa.</title>
        <authorList>
            <person name="Mitreva M."/>
        </authorList>
    </citation>
    <scope>NUCLEOTIDE SEQUENCE [LARGE SCALE GENOMIC DNA]</scope>
    <source>
        <strain evidence="1">Red Deer</strain>
    </source>
</reference>
<dbReference type="AlphaFoldDB" id="A0A238BUW9"/>
<organism evidence="1 2">
    <name type="scientific">Onchocerca flexuosa</name>
    <dbReference type="NCBI Taxonomy" id="387005"/>
    <lineage>
        <taxon>Eukaryota</taxon>
        <taxon>Metazoa</taxon>
        <taxon>Ecdysozoa</taxon>
        <taxon>Nematoda</taxon>
        <taxon>Chromadorea</taxon>
        <taxon>Rhabditida</taxon>
        <taxon>Spirurina</taxon>
        <taxon>Spiruromorpha</taxon>
        <taxon>Filarioidea</taxon>
        <taxon>Onchocercidae</taxon>
        <taxon>Onchocerca</taxon>
    </lineage>
</organism>
<evidence type="ECO:0000313" key="2">
    <source>
        <dbReference type="Proteomes" id="UP000242913"/>
    </source>
</evidence>